<evidence type="ECO:0000313" key="1">
    <source>
        <dbReference type="EMBL" id="CUA96986.1"/>
    </source>
</evidence>
<gene>
    <name evidence="1" type="ORF">Ga0061069_10549</name>
</gene>
<evidence type="ECO:0000313" key="2">
    <source>
        <dbReference type="Proteomes" id="UP000183649"/>
    </source>
</evidence>
<organism evidence="1 2">
    <name type="scientific">Thiomonas bhubaneswarensis</name>
    <dbReference type="NCBI Taxonomy" id="339866"/>
    <lineage>
        <taxon>Bacteria</taxon>
        <taxon>Pseudomonadati</taxon>
        <taxon>Pseudomonadota</taxon>
        <taxon>Betaproteobacteria</taxon>
        <taxon>Burkholderiales</taxon>
        <taxon>Thiomonas</taxon>
    </lineage>
</organism>
<sequence>MNTFDSLLKTQPSLNLQQTGQWFVIRCTPDPYTSERFNIGVAGMDANGVRHAKVMEDPGRLKCLYGESAANIIALAHVAKRCALAGEGSPSTQIEFADPSPFYNSNLPEFLNAAFEQQVTAAIPIKEADARTRIDDDGALRLVSDCIRKTLQLAAEEILTDTPFLSFDTPRGKRSVYAPFVTRDAVGTLKSTDYGAETVRTHLMDAVLDMEFAARFGKKQRQGLFILRPPMPKEKEAQQIDRALDTVLFRAHPILHVEMESTVDALAERVIEWANAA</sequence>
<protein>
    <submittedName>
        <fullName evidence="1">Uncharacterized protein</fullName>
    </submittedName>
</protein>
<dbReference type="AlphaFoldDB" id="A0A0K6I1M4"/>
<accession>A0A0K6I1M4</accession>
<dbReference type="STRING" id="339866.GCA_001418255_01555"/>
<name>A0A0K6I1M4_9BURK</name>
<reference evidence="2" key="1">
    <citation type="submission" date="2015-08" db="EMBL/GenBank/DDBJ databases">
        <authorList>
            <person name="Varghese N."/>
        </authorList>
    </citation>
    <scope>NUCLEOTIDE SEQUENCE [LARGE SCALE GENOMIC DNA]</scope>
    <source>
        <strain evidence="2">DSM 18181</strain>
    </source>
</reference>
<dbReference type="Proteomes" id="UP000183649">
    <property type="component" value="Unassembled WGS sequence"/>
</dbReference>
<proteinExistence type="predicted"/>
<keyword evidence="2" id="KW-1185">Reference proteome</keyword>
<dbReference type="OrthoDB" id="9181866at2"/>
<dbReference type="RefSeq" id="WP_141655757.1">
    <property type="nucleotide sequence ID" value="NZ_CYHF01000005.1"/>
</dbReference>
<dbReference type="EMBL" id="CYHF01000005">
    <property type="protein sequence ID" value="CUA96986.1"/>
    <property type="molecule type" value="Genomic_DNA"/>
</dbReference>